<dbReference type="PANTHER" id="PTHR46791:SF5">
    <property type="entry name" value="CLR5 DOMAIN-CONTAINING PROTEIN-RELATED"/>
    <property type="match status" value="1"/>
</dbReference>
<evidence type="ECO:0000313" key="2">
    <source>
        <dbReference type="EMBL" id="KIK23182.1"/>
    </source>
</evidence>
<reference evidence="3" key="2">
    <citation type="submission" date="2015-01" db="EMBL/GenBank/DDBJ databases">
        <title>Evolutionary Origins and Diversification of the Mycorrhizal Mutualists.</title>
        <authorList>
            <consortium name="DOE Joint Genome Institute"/>
            <consortium name="Mycorrhizal Genomics Consortium"/>
            <person name="Kohler A."/>
            <person name="Kuo A."/>
            <person name="Nagy L.G."/>
            <person name="Floudas D."/>
            <person name="Copeland A."/>
            <person name="Barry K.W."/>
            <person name="Cichocki N."/>
            <person name="Veneault-Fourrey C."/>
            <person name="LaButti K."/>
            <person name="Lindquist E.A."/>
            <person name="Lipzen A."/>
            <person name="Lundell T."/>
            <person name="Morin E."/>
            <person name="Murat C."/>
            <person name="Riley R."/>
            <person name="Ohm R."/>
            <person name="Sun H."/>
            <person name="Tunlid A."/>
            <person name="Henrissat B."/>
            <person name="Grigoriev I.V."/>
            <person name="Hibbett D.S."/>
            <person name="Martin F."/>
        </authorList>
    </citation>
    <scope>NUCLEOTIDE SEQUENCE [LARGE SCALE GENOMIC DNA]</scope>
    <source>
        <strain evidence="3">441</strain>
    </source>
</reference>
<organism evidence="2 3">
    <name type="scientific">Pisolithus microcarpus 441</name>
    <dbReference type="NCBI Taxonomy" id="765257"/>
    <lineage>
        <taxon>Eukaryota</taxon>
        <taxon>Fungi</taxon>
        <taxon>Dikarya</taxon>
        <taxon>Basidiomycota</taxon>
        <taxon>Agaricomycotina</taxon>
        <taxon>Agaricomycetes</taxon>
        <taxon>Agaricomycetidae</taxon>
        <taxon>Boletales</taxon>
        <taxon>Sclerodermatineae</taxon>
        <taxon>Pisolithaceae</taxon>
        <taxon>Pisolithus</taxon>
    </lineage>
</organism>
<dbReference type="PANTHER" id="PTHR46791">
    <property type="entry name" value="EXPRESSED PROTEIN"/>
    <property type="match status" value="1"/>
</dbReference>
<dbReference type="AlphaFoldDB" id="A0A0C9ZLC9"/>
<dbReference type="OrthoDB" id="2686689at2759"/>
<keyword evidence="3" id="KW-1185">Reference proteome</keyword>
<dbReference type="STRING" id="765257.A0A0C9ZLC9"/>
<dbReference type="HOGENOM" id="CLU_202236_0_0_1"/>
<dbReference type="Pfam" id="PF24764">
    <property type="entry name" value="rva_4"/>
    <property type="match status" value="1"/>
</dbReference>
<gene>
    <name evidence="2" type="ORF">PISMIDRAFT_100894</name>
</gene>
<feature type="domain" description="Integrase core" evidence="1">
    <location>
        <begin position="12"/>
        <end position="47"/>
    </location>
</feature>
<dbReference type="EMBL" id="KN833729">
    <property type="protein sequence ID" value="KIK23182.1"/>
    <property type="molecule type" value="Genomic_DNA"/>
</dbReference>
<reference evidence="2 3" key="1">
    <citation type="submission" date="2014-04" db="EMBL/GenBank/DDBJ databases">
        <authorList>
            <consortium name="DOE Joint Genome Institute"/>
            <person name="Kuo A."/>
            <person name="Kohler A."/>
            <person name="Costa M.D."/>
            <person name="Nagy L.G."/>
            <person name="Floudas D."/>
            <person name="Copeland A."/>
            <person name="Barry K.W."/>
            <person name="Cichocki N."/>
            <person name="Veneault-Fourrey C."/>
            <person name="LaButti K."/>
            <person name="Lindquist E.A."/>
            <person name="Lipzen A."/>
            <person name="Lundell T."/>
            <person name="Morin E."/>
            <person name="Murat C."/>
            <person name="Sun H."/>
            <person name="Tunlid A."/>
            <person name="Henrissat B."/>
            <person name="Grigoriev I.V."/>
            <person name="Hibbett D.S."/>
            <person name="Martin F."/>
            <person name="Nordberg H.P."/>
            <person name="Cantor M.N."/>
            <person name="Hua S.X."/>
        </authorList>
    </citation>
    <scope>NUCLEOTIDE SEQUENCE [LARGE SCALE GENOMIC DNA]</scope>
    <source>
        <strain evidence="2 3">441</strain>
    </source>
</reference>
<evidence type="ECO:0000313" key="3">
    <source>
        <dbReference type="Proteomes" id="UP000054018"/>
    </source>
</evidence>
<sequence length="50" mass="6161">LQDRRVRRRRKYYVKRPNVVWHIDGHHKLIRWGIIIHGFIDGFCCTVCEN</sequence>
<proteinExistence type="predicted"/>
<dbReference type="InterPro" id="IPR058913">
    <property type="entry name" value="Integrase_dom_put"/>
</dbReference>
<evidence type="ECO:0000259" key="1">
    <source>
        <dbReference type="Pfam" id="PF24764"/>
    </source>
</evidence>
<feature type="non-terminal residue" evidence="2">
    <location>
        <position position="1"/>
    </location>
</feature>
<protein>
    <recommendedName>
        <fullName evidence="1">Integrase core domain-containing protein</fullName>
    </recommendedName>
</protein>
<name>A0A0C9ZLC9_9AGAM</name>
<dbReference type="Proteomes" id="UP000054018">
    <property type="component" value="Unassembled WGS sequence"/>
</dbReference>
<accession>A0A0C9ZLC9</accession>